<evidence type="ECO:0000256" key="2">
    <source>
        <dbReference type="ARBA" id="ARBA00022606"/>
    </source>
</evidence>
<dbReference type="PANTHER" id="PTHR21137:SF42">
    <property type="entry name" value="ODORANT RECEPTOR 83A"/>
    <property type="match status" value="1"/>
</dbReference>
<keyword evidence="5 9" id="KW-1133">Transmembrane helix</keyword>
<keyword evidence="7 9" id="KW-0675">Receptor</keyword>
<name>A0A6B9CIK2_9HYME</name>
<keyword evidence="2 9" id="KW-0716">Sensory transduction</keyword>
<dbReference type="Pfam" id="PF02949">
    <property type="entry name" value="7tm_6"/>
    <property type="match status" value="1"/>
</dbReference>
<dbReference type="EMBL" id="KX264502">
    <property type="protein sequence ID" value="ANG59311.1"/>
    <property type="molecule type" value="mRNA"/>
</dbReference>
<comment type="similarity">
    <text evidence="9">Belongs to the insect chemoreceptor superfamily. Heteromeric odorant receptor channel (TC 1.A.69) family.</text>
</comment>
<evidence type="ECO:0000256" key="3">
    <source>
        <dbReference type="ARBA" id="ARBA00022692"/>
    </source>
</evidence>
<evidence type="ECO:0000313" key="11">
    <source>
        <dbReference type="EMBL" id="QGW50331.1"/>
    </source>
</evidence>
<dbReference type="AlphaFoldDB" id="A0A6B9CIK2"/>
<keyword evidence="3 9" id="KW-0812">Transmembrane</keyword>
<comment type="caution">
    <text evidence="9">Lacks conserved residue(s) required for the propagation of feature annotation.</text>
</comment>
<dbReference type="SMR" id="A0A6B9CIK2"/>
<feature type="transmembrane region" description="Helical" evidence="9">
    <location>
        <begin position="125"/>
        <end position="145"/>
    </location>
</feature>
<dbReference type="GO" id="GO:0005549">
    <property type="term" value="F:odorant binding"/>
    <property type="evidence" value="ECO:0007669"/>
    <property type="project" value="InterPro"/>
</dbReference>
<evidence type="ECO:0000256" key="7">
    <source>
        <dbReference type="ARBA" id="ARBA00023170"/>
    </source>
</evidence>
<evidence type="ECO:0000256" key="5">
    <source>
        <dbReference type="ARBA" id="ARBA00022989"/>
    </source>
</evidence>
<dbReference type="GO" id="GO:0005886">
    <property type="term" value="C:plasma membrane"/>
    <property type="evidence" value="ECO:0007669"/>
    <property type="project" value="UniProtKB-SubCell"/>
</dbReference>
<proteinExistence type="evidence at transcript level"/>
<feature type="transmembrane region" description="Helical" evidence="9">
    <location>
        <begin position="33"/>
        <end position="60"/>
    </location>
</feature>
<keyword evidence="8 9" id="KW-0807">Transducer</keyword>
<evidence type="ECO:0000256" key="4">
    <source>
        <dbReference type="ARBA" id="ARBA00022725"/>
    </source>
</evidence>
<reference evidence="10" key="1">
    <citation type="submission" date="2016-05" db="EMBL/GenBank/DDBJ databases">
        <title>Identification and evolution analysis of an Or1 olfactory gene of Chouioia cunea Yang.</title>
        <authorList>
            <person name="Zhang X."/>
            <person name="Wang F."/>
            <person name="Li M."/>
        </authorList>
    </citation>
    <scope>NUCLEOTIDE SEQUENCE</scope>
</reference>
<reference evidence="11" key="2">
    <citation type="journal article" date="2019" name="Sci. Rep.">
        <title>Full-Length Transcriptome Survey and Expression Analysis of Parasitoid Wasp Chouioia cunea upon Exposure to 1-Dodecene.</title>
        <authorList>
            <person name="Pan L."/>
            <person name="Guo M."/>
            <person name="Jin X."/>
            <person name="Sun Z."/>
            <person name="Jiang H."/>
            <person name="Han J."/>
            <person name="Wang Y."/>
            <person name="Yan C."/>
            <person name="Li M."/>
        </authorList>
    </citation>
    <scope>NUCLEOTIDE SEQUENCE</scope>
</reference>
<evidence type="ECO:0000256" key="9">
    <source>
        <dbReference type="RuleBase" id="RU351113"/>
    </source>
</evidence>
<dbReference type="PANTHER" id="PTHR21137">
    <property type="entry name" value="ODORANT RECEPTOR"/>
    <property type="match status" value="1"/>
</dbReference>
<evidence type="ECO:0000256" key="1">
    <source>
        <dbReference type="ARBA" id="ARBA00004141"/>
    </source>
</evidence>
<comment type="subcellular location">
    <subcellularLocation>
        <location evidence="9">Cell membrane</location>
        <topology evidence="9">Multi-pass membrane protein</topology>
    </subcellularLocation>
    <subcellularLocation>
        <location evidence="1">Membrane</location>
        <topology evidence="1">Multi-pass membrane protein</topology>
    </subcellularLocation>
</comment>
<dbReference type="EMBL" id="MN616839">
    <property type="protein sequence ID" value="QGW50331.1"/>
    <property type="molecule type" value="mRNA"/>
</dbReference>
<organism evidence="11">
    <name type="scientific">Chouioia cunea</name>
    <dbReference type="NCBI Taxonomy" id="1570515"/>
    <lineage>
        <taxon>Eukaryota</taxon>
        <taxon>Metazoa</taxon>
        <taxon>Ecdysozoa</taxon>
        <taxon>Arthropoda</taxon>
        <taxon>Hexapoda</taxon>
        <taxon>Insecta</taxon>
        <taxon>Pterygota</taxon>
        <taxon>Neoptera</taxon>
        <taxon>Endopterygota</taxon>
        <taxon>Hymenoptera</taxon>
        <taxon>Apocrita</taxon>
        <taxon>Proctotrupomorpha</taxon>
        <taxon>Chalcidoidea</taxon>
        <taxon>Eulophidae</taxon>
        <taxon>Tetrastichinae</taxon>
        <taxon>Chouioia</taxon>
    </lineage>
</organism>
<gene>
    <name evidence="10" type="primary">Or1</name>
</gene>
<evidence type="ECO:0000256" key="8">
    <source>
        <dbReference type="ARBA" id="ARBA00023224"/>
    </source>
</evidence>
<evidence type="ECO:0000313" key="10">
    <source>
        <dbReference type="EMBL" id="ANG59311.1"/>
    </source>
</evidence>
<protein>
    <recommendedName>
        <fullName evidence="9">Odorant receptor</fullName>
    </recommendedName>
</protein>
<dbReference type="GO" id="GO:0007165">
    <property type="term" value="P:signal transduction"/>
    <property type="evidence" value="ECO:0007669"/>
    <property type="project" value="UniProtKB-KW"/>
</dbReference>
<dbReference type="InterPro" id="IPR004117">
    <property type="entry name" value="7tm6_olfct_rcpt"/>
</dbReference>
<keyword evidence="6 9" id="KW-0472">Membrane</keyword>
<accession>A0A6B9CIK2</accession>
<dbReference type="GO" id="GO:0004984">
    <property type="term" value="F:olfactory receptor activity"/>
    <property type="evidence" value="ECO:0007669"/>
    <property type="project" value="InterPro"/>
</dbReference>
<sequence>MEETSSFYQRVRRVQTRVLRFAGLIPLEGRTHYFIGTIIMSCYVNFAFAAVSSVYVWAFVEDCINARFNPDITSELFSFVGFHFRFMYIFSRRKKLTKMLRFVEDLWKGVESEEKVHVRKFVRKVSKLSCCYSGIILTTITLYVLSSQLPQLTAESSNETLHRVLPYPFYFDVQSSPKYEVLLAIQIICLLTVTQTSVCVDTSIAFLIMIACGHFRLIQVRLSLVARDIEDNEEERRRPIAAKDEIRNNEEGVTGVFNVQTTDEGIRKRIRDCVAYHSEILEFCDDIYALSSEIFMIELISTTYNLSLIGILLAGNMPLAEKFKFAPVLLILTTQLFVCQYPPDLLLQESVGVADAAYMIPPFRNDRLRVDRLLLTLLTRSQIPYQLLAGGQIKLSIESFGNMIRGAVSFFTVLRNFN</sequence>
<keyword evidence="4 9" id="KW-0552">Olfaction</keyword>
<feature type="transmembrane region" description="Helical" evidence="9">
    <location>
        <begin position="72"/>
        <end position="91"/>
    </location>
</feature>
<evidence type="ECO:0000256" key="6">
    <source>
        <dbReference type="ARBA" id="ARBA00023136"/>
    </source>
</evidence>